<proteinExistence type="predicted"/>
<dbReference type="AlphaFoldDB" id="A0A5C6X8Q2"/>
<name>A0A5C6X8Q2_9DELT</name>
<evidence type="ECO:0000313" key="3">
    <source>
        <dbReference type="Proteomes" id="UP000321412"/>
    </source>
</evidence>
<dbReference type="RefSeq" id="WP_146980881.1">
    <property type="nucleotide sequence ID" value="NZ_VOSM01000003.1"/>
</dbReference>
<evidence type="ECO:0000313" key="2">
    <source>
        <dbReference type="EMBL" id="TXD37728.1"/>
    </source>
</evidence>
<dbReference type="EMBL" id="VOSM01000003">
    <property type="protein sequence ID" value="TXD37728.1"/>
    <property type="molecule type" value="Genomic_DNA"/>
</dbReference>
<dbReference type="Proteomes" id="UP000321412">
    <property type="component" value="Unassembled WGS sequence"/>
</dbReference>
<comment type="caution">
    <text evidence="2">The sequence shown here is derived from an EMBL/GenBank/DDBJ whole genome shotgun (WGS) entry which is preliminary data.</text>
</comment>
<dbReference type="OrthoDB" id="9793253at2"/>
<gene>
    <name evidence="2" type="ORF">FRC98_08560</name>
</gene>
<evidence type="ECO:0000256" key="1">
    <source>
        <dbReference type="SAM" id="MobiDB-lite"/>
    </source>
</evidence>
<protein>
    <submittedName>
        <fullName evidence="2">Uncharacterized protein</fullName>
    </submittedName>
</protein>
<keyword evidence="3" id="KW-1185">Reference proteome</keyword>
<accession>A0A5C6X8Q2</accession>
<organism evidence="2 3">
    <name type="scientific">Lujinxingia vulgaris</name>
    <dbReference type="NCBI Taxonomy" id="2600176"/>
    <lineage>
        <taxon>Bacteria</taxon>
        <taxon>Deltaproteobacteria</taxon>
        <taxon>Bradymonadales</taxon>
        <taxon>Lujinxingiaceae</taxon>
        <taxon>Lujinxingia</taxon>
    </lineage>
</organism>
<sequence length="687" mass="73563">MRSERAFSLFPGRSRALPLLVASLLTAGLGGCVVSDDDSPVTPPQLNVYEPAPEHDAPPSNDDALPVDDDGDMALRGVESEQVWGEPQGPRGGDFAEVWATSGGYYALERGAHRPASLWRSERGEAWSQVATTQNVANIREVVAHRGVVFAFGESTLRSQDGETFEVADLDGVRASDVLAARVFDDALYLSLRDTAFSSRLARIDDAGTTVVAENLPTLAGDFIIDDQRVLITEGSYHGGIYRGQLGSAQWTLADTPEHAINGGVDLHRSPVGYLATSNHGTWRSEDGTHFEVALHQEAPQAAIADDSLYFGPLEPWGYVAHITLDDLAGERANASVSYLEPIEADDLTIVSDGNSVVSAAMGAGIFLHGPGGDAMQNVSPLLRPLRDLSTNASERWALSARGALFIEDAQGTWQHLSYEHEGRTLGFERIASVPGALFTITRDNDFVSLHASGARWIFDQGIALGEGRSSALELVGDSIWAGFAPMTLHGDGPAVTFGGGLFVAQDFGQNAWQWSRPEHGLSDLYPGRGTPPVYALLPDSDPAIVVGHDGIFLQDHDRWVPARDTAGLNAANLRADQVWLTRTSRAIYLATTTSEGSELRRSLDGGDSWALLHDRATLGHVTAMEGAQDTVFIATDAGVFSLFPNGELRRIGADAPPGRVSTLSLQESTLFAATNYGVVALNVVFD</sequence>
<dbReference type="PROSITE" id="PS51257">
    <property type="entry name" value="PROKAR_LIPOPROTEIN"/>
    <property type="match status" value="1"/>
</dbReference>
<feature type="region of interest" description="Disordered" evidence="1">
    <location>
        <begin position="36"/>
        <end position="64"/>
    </location>
</feature>
<reference evidence="2 3" key="1">
    <citation type="submission" date="2019-08" db="EMBL/GenBank/DDBJ databases">
        <title>Bradymonadales sp. TMQ4.</title>
        <authorList>
            <person name="Liang Q."/>
        </authorList>
    </citation>
    <scope>NUCLEOTIDE SEQUENCE [LARGE SCALE GENOMIC DNA]</scope>
    <source>
        <strain evidence="2 3">TMQ4</strain>
    </source>
</reference>